<reference evidence="2 3" key="1">
    <citation type="submission" date="2020-04" db="EMBL/GenBank/DDBJ databases">
        <authorList>
            <person name="Laetsch R D."/>
            <person name="Stevens L."/>
            <person name="Kumar S."/>
            <person name="Blaxter L. M."/>
        </authorList>
    </citation>
    <scope>NUCLEOTIDE SEQUENCE [LARGE SCALE GENOMIC DNA]</scope>
</reference>
<comment type="caution">
    <text evidence="2">The sequence shown here is derived from an EMBL/GenBank/DDBJ whole genome shotgun (WGS) entry which is preliminary data.</text>
</comment>
<protein>
    <submittedName>
        <fullName evidence="2">Uncharacterized protein</fullName>
    </submittedName>
</protein>
<accession>A0A8S1ETD9</accession>
<name>A0A8S1ETD9_9PELO</name>
<dbReference type="Proteomes" id="UP000494206">
    <property type="component" value="Unassembled WGS sequence"/>
</dbReference>
<evidence type="ECO:0000313" key="2">
    <source>
        <dbReference type="EMBL" id="CAB3401201.1"/>
    </source>
</evidence>
<feature type="region of interest" description="Disordered" evidence="1">
    <location>
        <begin position="1"/>
        <end position="24"/>
    </location>
</feature>
<sequence>MQRPSTPVKRAAPDNENPANGEPQRKIHKAVVGMSSEEYDELKVSFPIFFVHSFEGTAKCSGGMRCTLHDARVKAAITLKDIETEQLVSLAVCEDCAESCAALDTTIDFNGDLNTAFRITFPFDAPVDDRVISTIWYCHKKAAFARERHKKMVRSRIFNWPLIEASHNVDARRVLAQRNTEYDPTLLTNNTFTFIGITRFIKKTDICGWHVEDICGGVVVRPRNSWQKLIYCFCPECMDPVMSVRYDWPDELITMVRLAFESNDCSDLEKWFQNHVGIGSRGRIEENADNSV</sequence>
<proteinExistence type="predicted"/>
<evidence type="ECO:0000256" key="1">
    <source>
        <dbReference type="SAM" id="MobiDB-lite"/>
    </source>
</evidence>
<evidence type="ECO:0000313" key="3">
    <source>
        <dbReference type="Proteomes" id="UP000494206"/>
    </source>
</evidence>
<dbReference type="AlphaFoldDB" id="A0A8S1ETD9"/>
<dbReference type="EMBL" id="CADEPM010000002">
    <property type="protein sequence ID" value="CAB3401201.1"/>
    <property type="molecule type" value="Genomic_DNA"/>
</dbReference>
<gene>
    <name evidence="2" type="ORF">CBOVIS_LOCUS3981</name>
</gene>
<keyword evidence="3" id="KW-1185">Reference proteome</keyword>
<organism evidence="2 3">
    <name type="scientific">Caenorhabditis bovis</name>
    <dbReference type="NCBI Taxonomy" id="2654633"/>
    <lineage>
        <taxon>Eukaryota</taxon>
        <taxon>Metazoa</taxon>
        <taxon>Ecdysozoa</taxon>
        <taxon>Nematoda</taxon>
        <taxon>Chromadorea</taxon>
        <taxon>Rhabditida</taxon>
        <taxon>Rhabditina</taxon>
        <taxon>Rhabditomorpha</taxon>
        <taxon>Rhabditoidea</taxon>
        <taxon>Rhabditidae</taxon>
        <taxon>Peloderinae</taxon>
        <taxon>Caenorhabditis</taxon>
    </lineage>
</organism>